<protein>
    <recommendedName>
        <fullName evidence="1">Thiamine phosphate synthase/TenI domain-containing protein</fullName>
    </recommendedName>
</protein>
<dbReference type="RefSeq" id="WP_284358883.1">
    <property type="nucleotide sequence ID" value="NZ_BPFZ01000002.1"/>
</dbReference>
<evidence type="ECO:0000313" key="3">
    <source>
        <dbReference type="Proteomes" id="UP001161064"/>
    </source>
</evidence>
<comment type="caution">
    <text evidence="2">The sequence shown here is derived from an EMBL/GenBank/DDBJ whole genome shotgun (WGS) entry which is preliminary data.</text>
</comment>
<proteinExistence type="predicted"/>
<evidence type="ECO:0000259" key="1">
    <source>
        <dbReference type="Pfam" id="PF02581"/>
    </source>
</evidence>
<name>A0ABQ4PTR2_9PROT</name>
<reference evidence="2" key="1">
    <citation type="submission" date="2021-05" db="EMBL/GenBank/DDBJ databases">
        <authorList>
            <person name="Tanabe Y."/>
        </authorList>
    </citation>
    <scope>NUCLEOTIDE SEQUENCE</scope>
    <source>
        <strain evidence="2">BOTRYCO-1</strain>
    </source>
</reference>
<keyword evidence="3" id="KW-1185">Reference proteome</keyword>
<dbReference type="InterPro" id="IPR022998">
    <property type="entry name" value="ThiamineP_synth_TenI"/>
</dbReference>
<organism evidence="2 3">
    <name type="scientific">Candidatus Phycosocius spiralis</name>
    <dbReference type="NCBI Taxonomy" id="2815099"/>
    <lineage>
        <taxon>Bacteria</taxon>
        <taxon>Pseudomonadati</taxon>
        <taxon>Pseudomonadota</taxon>
        <taxon>Alphaproteobacteria</taxon>
        <taxon>Caulobacterales</taxon>
        <taxon>Caulobacterales incertae sedis</taxon>
        <taxon>Candidatus Phycosocius</taxon>
    </lineage>
</organism>
<evidence type="ECO:0000313" key="2">
    <source>
        <dbReference type="EMBL" id="GIU66372.1"/>
    </source>
</evidence>
<dbReference type="Gene3D" id="3.20.20.70">
    <property type="entry name" value="Aldolase class I"/>
    <property type="match status" value="1"/>
</dbReference>
<dbReference type="InterPro" id="IPR036206">
    <property type="entry name" value="ThiamineP_synth_sf"/>
</dbReference>
<reference evidence="2" key="2">
    <citation type="journal article" date="2023" name="ISME Commun">
        <title>Characterization of a bloom-associated alphaproteobacterial lineage, 'Candidatus Phycosocius': insights into freshwater algal-bacterial interactions.</title>
        <authorList>
            <person name="Tanabe Y."/>
            <person name="Yamaguchi H."/>
            <person name="Yoshida M."/>
            <person name="Kai A."/>
            <person name="Okazaki Y."/>
        </authorList>
    </citation>
    <scope>NUCLEOTIDE SEQUENCE</scope>
    <source>
        <strain evidence="2">BOTRYCO-1</strain>
    </source>
</reference>
<dbReference type="EMBL" id="BPFZ01000002">
    <property type="protein sequence ID" value="GIU66372.1"/>
    <property type="molecule type" value="Genomic_DNA"/>
</dbReference>
<feature type="domain" description="Thiamine phosphate synthase/TenI" evidence="1">
    <location>
        <begin position="76"/>
        <end position="185"/>
    </location>
</feature>
<dbReference type="SUPFAM" id="SSF51391">
    <property type="entry name" value="Thiamin phosphate synthase"/>
    <property type="match status" value="1"/>
</dbReference>
<dbReference type="Pfam" id="PF02581">
    <property type="entry name" value="TMP-TENI"/>
    <property type="match status" value="1"/>
</dbReference>
<gene>
    <name evidence="2" type="ORF">PsB1_0526</name>
</gene>
<sequence length="195" mass="21349">MSMERLLASLNQFRKPVKRGVPRLIVLTDAGRGYDLSRQSAILPKGAWLIERTFGHSATPNHGKAQRLATVTPLQARQAKLTGLHWPEKRLRLRKRSQSGSLIETASAHRGLTLGLGFQRGITVFLVSTVFRSDSPSAKAPKGPLRMALLQRAFPACLIFALGGVHSKTIKRLINTEIYGVAVVSLAQPNPKQVS</sequence>
<accession>A0ABQ4PTR2</accession>
<dbReference type="Proteomes" id="UP001161064">
    <property type="component" value="Unassembled WGS sequence"/>
</dbReference>
<dbReference type="InterPro" id="IPR013785">
    <property type="entry name" value="Aldolase_TIM"/>
</dbReference>